<dbReference type="RefSeq" id="WP_096257807.1">
    <property type="nucleotide sequence ID" value="NZ_BMKX01000006.1"/>
</dbReference>
<feature type="domain" description="HTH arsR-type" evidence="1">
    <location>
        <begin position="13"/>
        <end position="113"/>
    </location>
</feature>
<dbReference type="CDD" id="cd00090">
    <property type="entry name" value="HTH_ARSR"/>
    <property type="match status" value="1"/>
</dbReference>
<name>A0ABQ2DQH0_9MICC</name>
<accession>A0ABQ2DQH0</accession>
<organism evidence="2 3">
    <name type="scientific">Glutamicibacter ardleyensis</name>
    <dbReference type="NCBI Taxonomy" id="225894"/>
    <lineage>
        <taxon>Bacteria</taxon>
        <taxon>Bacillati</taxon>
        <taxon>Actinomycetota</taxon>
        <taxon>Actinomycetes</taxon>
        <taxon>Micrococcales</taxon>
        <taxon>Micrococcaceae</taxon>
        <taxon>Glutamicibacter</taxon>
    </lineage>
</organism>
<dbReference type="InterPro" id="IPR011991">
    <property type="entry name" value="ArsR-like_HTH"/>
</dbReference>
<evidence type="ECO:0000313" key="2">
    <source>
        <dbReference type="EMBL" id="GGJ65642.1"/>
    </source>
</evidence>
<sequence length="211" mass="23231">MTQAKPQVTFTSPMLKAIANPLRRQIFDALGAMGTGRAADLGELLGIAPNKVSFHLRELAKAELIEEAPELARDKRDRVWKPTAGGFTTGEPSERAGDESPSAINAYLAQAVHEEQLRLSAMLAHAQYWYAKGEDPNNLASLSTSNLLLTDDEQAELLRRFAQVVPEFREDQKNGKIESSQPASERKLWHYAGLLSAEELLNLPHPGDESS</sequence>
<protein>
    <recommendedName>
        <fullName evidence="1">HTH arsR-type domain-containing protein</fullName>
    </recommendedName>
</protein>
<comment type="caution">
    <text evidence="2">The sequence shown here is derived from an EMBL/GenBank/DDBJ whole genome shotgun (WGS) entry which is preliminary data.</text>
</comment>
<dbReference type="EMBL" id="BMKX01000006">
    <property type="protein sequence ID" value="GGJ65642.1"/>
    <property type="molecule type" value="Genomic_DNA"/>
</dbReference>
<dbReference type="SUPFAM" id="SSF46785">
    <property type="entry name" value="Winged helix' DNA-binding domain"/>
    <property type="match status" value="1"/>
</dbReference>
<evidence type="ECO:0000259" key="1">
    <source>
        <dbReference type="SMART" id="SM00418"/>
    </source>
</evidence>
<dbReference type="InterPro" id="IPR036388">
    <property type="entry name" value="WH-like_DNA-bd_sf"/>
</dbReference>
<gene>
    <name evidence="2" type="ORF">GCM10007173_25710</name>
</gene>
<evidence type="ECO:0000313" key="3">
    <source>
        <dbReference type="Proteomes" id="UP000606115"/>
    </source>
</evidence>
<proteinExistence type="predicted"/>
<dbReference type="InterPro" id="IPR001845">
    <property type="entry name" value="HTH_ArsR_DNA-bd_dom"/>
</dbReference>
<reference evidence="3" key="1">
    <citation type="journal article" date="2019" name="Int. J. Syst. Evol. Microbiol.">
        <title>The Global Catalogue of Microorganisms (GCM) 10K type strain sequencing project: providing services to taxonomists for standard genome sequencing and annotation.</title>
        <authorList>
            <consortium name="The Broad Institute Genomics Platform"/>
            <consortium name="The Broad Institute Genome Sequencing Center for Infectious Disease"/>
            <person name="Wu L."/>
            <person name="Ma J."/>
        </authorList>
    </citation>
    <scope>NUCLEOTIDE SEQUENCE [LARGE SCALE GENOMIC DNA]</scope>
    <source>
        <strain evidence="3">CGMCC 1.3685</strain>
    </source>
</reference>
<dbReference type="Proteomes" id="UP000606115">
    <property type="component" value="Unassembled WGS sequence"/>
</dbReference>
<dbReference type="InterPro" id="IPR036390">
    <property type="entry name" value="WH_DNA-bd_sf"/>
</dbReference>
<keyword evidence="3" id="KW-1185">Reference proteome</keyword>
<dbReference type="Pfam" id="PF12840">
    <property type="entry name" value="HTH_20"/>
    <property type="match status" value="1"/>
</dbReference>
<dbReference type="GeneID" id="303304921"/>
<dbReference type="SMART" id="SM00418">
    <property type="entry name" value="HTH_ARSR"/>
    <property type="match status" value="1"/>
</dbReference>
<dbReference type="Gene3D" id="1.10.10.10">
    <property type="entry name" value="Winged helix-like DNA-binding domain superfamily/Winged helix DNA-binding domain"/>
    <property type="match status" value="1"/>
</dbReference>